<dbReference type="EMBL" id="VLTM01000009">
    <property type="protein sequence ID" value="KAA0166258.1"/>
    <property type="molecule type" value="Genomic_DNA"/>
</dbReference>
<keyword evidence="3" id="KW-0809">Transit peptide</keyword>
<feature type="region of interest" description="Disordered" evidence="6">
    <location>
        <begin position="382"/>
        <end position="408"/>
    </location>
</feature>
<evidence type="ECO:0000256" key="5">
    <source>
        <dbReference type="ARBA" id="ARBA00023186"/>
    </source>
</evidence>
<evidence type="ECO:0000313" key="11">
    <source>
        <dbReference type="Proteomes" id="UP000324907"/>
    </source>
</evidence>
<dbReference type="Gene3D" id="3.30.2180.10">
    <property type="entry name" value="ATP12-like"/>
    <property type="match status" value="1"/>
</dbReference>
<dbReference type="GO" id="GO:0033615">
    <property type="term" value="P:mitochondrial proton-transporting ATP synthase complex assembly"/>
    <property type="evidence" value="ECO:0007669"/>
    <property type="project" value="TreeGrafter"/>
</dbReference>
<organism evidence="7 12">
    <name type="scientific">Cafeteria roenbergensis</name>
    <name type="common">Marine flagellate</name>
    <dbReference type="NCBI Taxonomy" id="33653"/>
    <lineage>
        <taxon>Eukaryota</taxon>
        <taxon>Sar</taxon>
        <taxon>Stramenopiles</taxon>
        <taxon>Bigyra</taxon>
        <taxon>Opalozoa</taxon>
        <taxon>Bicosoecida</taxon>
        <taxon>Cafeteriaceae</taxon>
        <taxon>Cafeteria</taxon>
    </lineage>
</organism>
<evidence type="ECO:0000313" key="10">
    <source>
        <dbReference type="Proteomes" id="UP000322899"/>
    </source>
</evidence>
<keyword evidence="4" id="KW-0496">Mitochondrion</keyword>
<name>A0A5A8DLZ1_CAFRO</name>
<evidence type="ECO:0000313" key="12">
    <source>
        <dbReference type="Proteomes" id="UP000325113"/>
    </source>
</evidence>
<dbReference type="AlphaFoldDB" id="A0A5A8DLZ1"/>
<evidence type="ECO:0000256" key="4">
    <source>
        <dbReference type="ARBA" id="ARBA00023128"/>
    </source>
</evidence>
<evidence type="ECO:0000313" key="7">
    <source>
        <dbReference type="EMBL" id="KAA0166258.1"/>
    </source>
</evidence>
<sequence>MGLSQIQNAEAEGANSAPVSSWRGLQRFYESVSVAEASPSEGTAAVAEGLSAFLTKEGEAAPAAGPRGWHVIIDGRVLKTIGLRELLLPTKAAALAIAAEFAMQDQTIMSASTPLYNLACTAVDGYLDGELDEAVARRELRPRADAALKRAAQAALDRGQTTEESGEVGTWLWPVRDACEAVVAQGLDAPIGAISAVCGTSSRLAEPVLDGGMGSVYENEVGKLREMAKDYLETDTTCFRVMPGRAVADLPLRRQQDQAYNPFLDWFEAKYGTKLAVMEGFSDAEHPKNAYVAIEDFVDRADHFLLAALAALLGATKSATISLALLHQHVSLDQALSAARVEEEYQIAENGFVEDGHDTQAIQMRVKASAATAMLALIPQSRPTSTTGSFATAAHASTAPETEASSPSAMVARTRLRRLFDVAAAERRQDEAKAEFQALVKARGWDKLSPEELEQRVLEHQLETMTQEKMLSSFGASGRSD</sequence>
<dbReference type="SUPFAM" id="SSF160909">
    <property type="entry name" value="ATP12-like"/>
    <property type="match status" value="2"/>
</dbReference>
<comment type="similarity">
    <text evidence="2">Belongs to the ATP12 family.</text>
</comment>
<evidence type="ECO:0000256" key="2">
    <source>
        <dbReference type="ARBA" id="ARBA00008231"/>
    </source>
</evidence>
<dbReference type="OrthoDB" id="5673at2759"/>
<dbReference type="Proteomes" id="UP000322899">
    <property type="component" value="Unassembled WGS sequence"/>
</dbReference>
<evidence type="ECO:0000256" key="1">
    <source>
        <dbReference type="ARBA" id="ARBA00004173"/>
    </source>
</evidence>
<dbReference type="EMBL" id="VLTL01000021">
    <property type="protein sequence ID" value="KAA0169533.1"/>
    <property type="molecule type" value="Genomic_DNA"/>
</dbReference>
<accession>A0A5A8DLZ1</accession>
<evidence type="ECO:0000256" key="3">
    <source>
        <dbReference type="ARBA" id="ARBA00022946"/>
    </source>
</evidence>
<dbReference type="EMBL" id="VLTO01000039">
    <property type="protein sequence ID" value="KAA0173043.1"/>
    <property type="molecule type" value="Genomic_DNA"/>
</dbReference>
<keyword evidence="5" id="KW-0143">Chaperone</keyword>
<reference evidence="10 11" key="1">
    <citation type="submission" date="2019-07" db="EMBL/GenBank/DDBJ databases">
        <title>Genomes of Cafeteria roenbergensis.</title>
        <authorList>
            <person name="Fischer M.G."/>
            <person name="Hackl T."/>
            <person name="Roman M."/>
        </authorList>
    </citation>
    <scope>NUCLEOTIDE SEQUENCE [LARGE SCALE GENOMIC DNA]</scope>
    <source>
        <strain evidence="7 12">Cflag</strain>
        <strain evidence="9 10">E4-10P</strain>
        <strain evidence="8 11">RCC970-E3</strain>
    </source>
</reference>
<comment type="subcellular location">
    <subcellularLocation>
        <location evidence="1">Mitochondrion</location>
    </subcellularLocation>
</comment>
<dbReference type="Gene3D" id="1.10.3580.10">
    <property type="entry name" value="ATP12 ATPase"/>
    <property type="match status" value="1"/>
</dbReference>
<feature type="compositionally biased region" description="Polar residues" evidence="6">
    <location>
        <begin position="399"/>
        <end position="408"/>
    </location>
</feature>
<evidence type="ECO:0000313" key="9">
    <source>
        <dbReference type="EMBL" id="KAA0173043.1"/>
    </source>
</evidence>
<evidence type="ECO:0000256" key="6">
    <source>
        <dbReference type="SAM" id="MobiDB-lite"/>
    </source>
</evidence>
<proteinExistence type="inferred from homology"/>
<dbReference type="InterPro" id="IPR042272">
    <property type="entry name" value="ATP12_ATP_synth-F1-assembly_N"/>
</dbReference>
<dbReference type="GO" id="GO:0005739">
    <property type="term" value="C:mitochondrion"/>
    <property type="evidence" value="ECO:0007669"/>
    <property type="project" value="UniProtKB-SubCell"/>
</dbReference>
<evidence type="ECO:0000313" key="8">
    <source>
        <dbReference type="EMBL" id="KAA0169533.1"/>
    </source>
</evidence>
<dbReference type="InterPro" id="IPR023335">
    <property type="entry name" value="ATP12_ortho_dom_sf"/>
</dbReference>
<gene>
    <name evidence="9" type="ORF">FNF27_05534</name>
    <name evidence="8" type="ORF">FNF28_01978</name>
    <name evidence="7" type="ORF">FNF31_01484</name>
</gene>
<dbReference type="InterPro" id="IPR011419">
    <property type="entry name" value="ATP12_ATP_synth-F1-assembly"/>
</dbReference>
<comment type="caution">
    <text evidence="7">The sequence shown here is derived from an EMBL/GenBank/DDBJ whole genome shotgun (WGS) entry which is preliminary data.</text>
</comment>
<dbReference type="Proteomes" id="UP000324907">
    <property type="component" value="Unassembled WGS sequence"/>
</dbReference>
<dbReference type="PANTHER" id="PTHR21013:SF10">
    <property type="entry name" value="ATP SYNTHASE MITOCHONDRIAL F1 COMPLEX ASSEMBLY FACTOR 2"/>
    <property type="match status" value="1"/>
</dbReference>
<dbReference type="Pfam" id="PF07542">
    <property type="entry name" value="ATP12"/>
    <property type="match status" value="1"/>
</dbReference>
<dbReference type="PANTHER" id="PTHR21013">
    <property type="entry name" value="ATP SYNTHASE MITOCHONDRIAL F1 COMPLEX ASSEMBLY FACTOR 2/ATP12 PROTEIN, MITOCHONDRIAL PRECURSOR"/>
    <property type="match status" value="1"/>
</dbReference>
<protein>
    <submittedName>
        <fullName evidence="7">Uncharacterized protein</fullName>
    </submittedName>
</protein>
<dbReference type="Proteomes" id="UP000325113">
    <property type="component" value="Unassembled WGS sequence"/>
</dbReference>